<sequence>MLLMKRIRLMAERNAASPAERLLDDLLRLQDAADNAIDASEVQEEIFYRLEKALGAAGVPGLGPGSSDIFSAAALLAQGEALNSDTGEDNVDADIELVDRQGFLQLCRAMLARAEQQKGQIQQALQQG</sequence>
<comment type="caution">
    <text evidence="1">The sequence shown here is derived from an EMBL/GenBank/DDBJ whole genome shotgun (WGS) entry which is preliminary data.</text>
</comment>
<keyword evidence="2" id="KW-1185">Reference proteome</keyword>
<gene>
    <name evidence="1" type="ORF">CVIRNUC_002358</name>
</gene>
<reference evidence="1 2" key="1">
    <citation type="submission" date="2023-10" db="EMBL/GenBank/DDBJ databases">
        <authorList>
            <person name="Maclean D."/>
            <person name="Macfadyen A."/>
        </authorList>
    </citation>
    <scope>NUCLEOTIDE SEQUENCE [LARGE SCALE GENOMIC DNA]</scope>
</reference>
<protein>
    <submittedName>
        <fullName evidence="1">Uncharacterized protein</fullName>
    </submittedName>
</protein>
<accession>A0AAV1HX63</accession>
<organism evidence="1 2">
    <name type="scientific">Coccomyxa viridis</name>
    <dbReference type="NCBI Taxonomy" id="1274662"/>
    <lineage>
        <taxon>Eukaryota</taxon>
        <taxon>Viridiplantae</taxon>
        <taxon>Chlorophyta</taxon>
        <taxon>core chlorophytes</taxon>
        <taxon>Trebouxiophyceae</taxon>
        <taxon>Trebouxiophyceae incertae sedis</taxon>
        <taxon>Coccomyxaceae</taxon>
        <taxon>Coccomyxa</taxon>
    </lineage>
</organism>
<dbReference type="Proteomes" id="UP001314263">
    <property type="component" value="Unassembled WGS sequence"/>
</dbReference>
<name>A0AAV1HX63_9CHLO</name>
<proteinExistence type="predicted"/>
<dbReference type="AlphaFoldDB" id="A0AAV1HX63"/>
<evidence type="ECO:0000313" key="2">
    <source>
        <dbReference type="Proteomes" id="UP001314263"/>
    </source>
</evidence>
<evidence type="ECO:0000313" key="1">
    <source>
        <dbReference type="EMBL" id="CAK0755221.1"/>
    </source>
</evidence>
<dbReference type="EMBL" id="CAUYUE010000003">
    <property type="protein sequence ID" value="CAK0755221.1"/>
    <property type="molecule type" value="Genomic_DNA"/>
</dbReference>